<protein>
    <submittedName>
        <fullName evidence="2">Uncharacterized protein</fullName>
    </submittedName>
</protein>
<dbReference type="Proteomes" id="UP000465302">
    <property type="component" value="Unassembled WGS sequence"/>
</dbReference>
<reference evidence="1 4" key="2">
    <citation type="journal article" date="2019" name="Emerg. Microbes Infect.">
        <title>Comprehensive subspecies identification of 175 nontuberculous mycobacteria species based on 7547 genomic profiles.</title>
        <authorList>
            <person name="Matsumoto Y."/>
            <person name="Kinjo T."/>
            <person name="Motooka D."/>
            <person name="Nabeya D."/>
            <person name="Jung N."/>
            <person name="Uechi K."/>
            <person name="Horii T."/>
            <person name="Iida T."/>
            <person name="Fujita J."/>
            <person name="Nakamura S."/>
        </authorList>
    </citation>
    <scope>NUCLEOTIDE SEQUENCE [LARGE SCALE GENOMIC DNA]</scope>
    <source>
        <strain evidence="1 4">JCM 6377</strain>
    </source>
</reference>
<dbReference type="Proteomes" id="UP000220914">
    <property type="component" value="Unassembled WGS sequence"/>
</dbReference>
<name>A0A2A7N776_MYCAG</name>
<proteinExistence type="predicted"/>
<gene>
    <name evidence="2" type="ORF">CQY20_09185</name>
    <name evidence="1" type="ORF">MAGR_40180</name>
</gene>
<dbReference type="AlphaFoldDB" id="A0A2A7N776"/>
<evidence type="ECO:0000313" key="4">
    <source>
        <dbReference type="Proteomes" id="UP000465302"/>
    </source>
</evidence>
<reference evidence="1" key="3">
    <citation type="submission" date="2020-02" db="EMBL/GenBank/DDBJ databases">
        <authorList>
            <person name="Matsumoto Y."/>
            <person name="Motooka D."/>
            <person name="Nakamura S."/>
        </authorList>
    </citation>
    <scope>NUCLEOTIDE SEQUENCE</scope>
    <source>
        <strain evidence="1">JCM 6377</strain>
    </source>
</reference>
<evidence type="ECO:0000313" key="3">
    <source>
        <dbReference type="Proteomes" id="UP000220914"/>
    </source>
</evidence>
<reference evidence="2 3" key="1">
    <citation type="submission" date="2017-10" db="EMBL/GenBank/DDBJ databases">
        <title>The new phylogeny of genus Mycobacterium.</title>
        <authorList>
            <person name="Tortoli E."/>
            <person name="Trovato A."/>
            <person name="Cirillo D.M."/>
        </authorList>
    </citation>
    <scope>NUCLEOTIDE SEQUENCE [LARGE SCALE GENOMIC DNA]</scope>
    <source>
        <strain evidence="2 3">CCUG37673</strain>
    </source>
</reference>
<dbReference type="EMBL" id="PDCP01000013">
    <property type="protein sequence ID" value="PEG39716.1"/>
    <property type="molecule type" value="Genomic_DNA"/>
</dbReference>
<accession>A0A2A7N776</accession>
<dbReference type="OrthoDB" id="4607150at2"/>
<dbReference type="RefSeq" id="WP_097939772.1">
    <property type="nucleotide sequence ID" value="NZ_BLKS01000001.1"/>
</dbReference>
<comment type="caution">
    <text evidence="2">The sequence shown here is derived from an EMBL/GenBank/DDBJ whole genome shotgun (WGS) entry which is preliminary data.</text>
</comment>
<organism evidence="2 3">
    <name type="scientific">Mycolicibacterium agri</name>
    <name type="common">Mycobacterium agri</name>
    <dbReference type="NCBI Taxonomy" id="36811"/>
    <lineage>
        <taxon>Bacteria</taxon>
        <taxon>Bacillati</taxon>
        <taxon>Actinomycetota</taxon>
        <taxon>Actinomycetes</taxon>
        <taxon>Mycobacteriales</taxon>
        <taxon>Mycobacteriaceae</taxon>
        <taxon>Mycolicibacterium</taxon>
    </lineage>
</organism>
<evidence type="ECO:0000313" key="1">
    <source>
        <dbReference type="EMBL" id="GFG52577.1"/>
    </source>
</evidence>
<keyword evidence="3" id="KW-1185">Reference proteome</keyword>
<dbReference type="EMBL" id="BLKS01000001">
    <property type="protein sequence ID" value="GFG52577.1"/>
    <property type="molecule type" value="Genomic_DNA"/>
</dbReference>
<evidence type="ECO:0000313" key="2">
    <source>
        <dbReference type="EMBL" id="PEG39716.1"/>
    </source>
</evidence>
<sequence length="523" mass="56854">MATVANIDRLKALVDRLVPLSSRARGEVIAADDWNTVVGALLEVARAVVTDSGAGTAVPAHDHPDQVALGWLDPRLRQLIERGPLADPASTARVTTIERQTALLGRQLDEVSNRVRDLRVATNRHETNDLDRSSAMTLLSRTVSGLKDPRNEIADLRASLDAVGANVSAVSAFAAGLGDVTPAAMLDGLRKIDQLQERLTTPTGALLDAAEFERRLTELRTTLVTEDELTEAIRSRPARLTNAAKAALLDETKVAAQRQAEASAAALNETLRNQLTARINEVAQSAVQAAREATADFRDELKTAITEQLTQVIEQGQRATEDRLKANIDEAKTVLQTAVDERITRFEGSVDNRVRAAIRNAGPDILAELNTALEDRLRGIDDRFTALSNGINEMRTGLASATTDLAAIRQSTANAIETGITTLRTEIATERDRVNNALADVRREIPPPRQGITREELLTELARNNDTLRSEIQTRVTSSVRTQLEESLAGHLELVVPREEGPVLHLEPGQRFVLRRVNPGGPS</sequence>